<organism evidence="2 3">
    <name type="scientific">Lactococcus lactis subsp. hordniae</name>
    <dbReference type="NCBI Taxonomy" id="203404"/>
    <lineage>
        <taxon>Bacteria</taxon>
        <taxon>Bacillati</taxon>
        <taxon>Bacillota</taxon>
        <taxon>Bacilli</taxon>
        <taxon>Lactobacillales</taxon>
        <taxon>Streptococcaceae</taxon>
        <taxon>Lactococcus</taxon>
    </lineage>
</organism>
<dbReference type="PROSITE" id="PS50943">
    <property type="entry name" value="HTH_CROC1"/>
    <property type="match status" value="1"/>
</dbReference>
<proteinExistence type="predicted"/>
<name>A0A2A5SJE3_LACLH</name>
<dbReference type="EMBL" id="JXKA01000005">
    <property type="protein sequence ID" value="PCS13604.1"/>
    <property type="molecule type" value="Genomic_DNA"/>
</dbReference>
<gene>
    <name evidence="2" type="ORF">RU90_GL001988</name>
</gene>
<protein>
    <submittedName>
        <fullName evidence="2">Prophage ps1 protein 15</fullName>
    </submittedName>
</protein>
<dbReference type="GO" id="GO:0003677">
    <property type="term" value="F:DNA binding"/>
    <property type="evidence" value="ECO:0007669"/>
    <property type="project" value="InterPro"/>
</dbReference>
<accession>A0A2A5SJE3</accession>
<reference evidence="2 3" key="1">
    <citation type="submission" date="2014-12" db="EMBL/GenBank/DDBJ databases">
        <title>Draft genome sequences of 10 type strains of Lactococcus.</title>
        <authorList>
            <person name="Sun Z."/>
            <person name="Zhong Z."/>
            <person name="Liu W."/>
            <person name="Zhang W."/>
            <person name="Zhang H."/>
        </authorList>
    </citation>
    <scope>NUCLEOTIDE SEQUENCE [LARGE SCALE GENOMIC DNA]</scope>
    <source>
        <strain evidence="2 3">DSM 20450</strain>
    </source>
</reference>
<dbReference type="SMART" id="SM00530">
    <property type="entry name" value="HTH_XRE"/>
    <property type="match status" value="1"/>
</dbReference>
<evidence type="ECO:0000313" key="2">
    <source>
        <dbReference type="EMBL" id="PCS13604.1"/>
    </source>
</evidence>
<feature type="domain" description="HTH cro/C1-type" evidence="1">
    <location>
        <begin position="23"/>
        <end position="75"/>
    </location>
</feature>
<dbReference type="Gene3D" id="1.10.260.40">
    <property type="entry name" value="lambda repressor-like DNA-binding domains"/>
    <property type="match status" value="1"/>
</dbReference>
<sequence length="131" mass="15193">MSSINIKFFNFFGDNTNMFYERLKTLAKEKNKSLNEVEFDLGFSKNSLYHTKKYTPQGDKLAKLAEYFEVSSDYLLGNTDVKSSKKEPVDLEELTSDDGINWDEWLSFGGKPISEHDKNKIKEIFGDRLKD</sequence>
<dbReference type="Pfam" id="PF06543">
    <property type="entry name" value="Lac_bphage_repr"/>
    <property type="match status" value="1"/>
</dbReference>
<evidence type="ECO:0000313" key="3">
    <source>
        <dbReference type="Proteomes" id="UP000218744"/>
    </source>
</evidence>
<dbReference type="Proteomes" id="UP000218744">
    <property type="component" value="Unassembled WGS sequence"/>
</dbReference>
<dbReference type="CDD" id="cd00093">
    <property type="entry name" value="HTH_XRE"/>
    <property type="match status" value="1"/>
</dbReference>
<comment type="caution">
    <text evidence="2">The sequence shown here is derived from an EMBL/GenBank/DDBJ whole genome shotgun (WGS) entry which is preliminary data.</text>
</comment>
<dbReference type="InterPro" id="IPR010982">
    <property type="entry name" value="Lambda_DNA-bd_dom_sf"/>
</dbReference>
<evidence type="ECO:0000259" key="1">
    <source>
        <dbReference type="PROSITE" id="PS50943"/>
    </source>
</evidence>
<dbReference type="SUPFAM" id="SSF47413">
    <property type="entry name" value="lambda repressor-like DNA-binding domains"/>
    <property type="match status" value="1"/>
</dbReference>
<dbReference type="InterPro" id="IPR001387">
    <property type="entry name" value="Cro/C1-type_HTH"/>
</dbReference>
<dbReference type="AlphaFoldDB" id="A0A2A5SJE3"/>
<dbReference type="InterPro" id="IPR009498">
    <property type="entry name" value="Phage_4268_Orf1_C"/>
</dbReference>